<accession>A0A843TGD4</accession>
<feature type="compositionally biased region" description="Low complexity" evidence="1">
    <location>
        <begin position="156"/>
        <end position="183"/>
    </location>
</feature>
<sequence>MVQHFDFSGVEVHLALEMGQELELALVLPKSTGSNGDQRASKSQPTTIHANEGALSTFGTLLRSFNHFGGAERDVHSSALAITVGPLLLPRSSVCTQLEESVQSSSQADNEEVSLRVNPTYAQEVQEDSEFSKLLSCYSPEDIISMLSKHTVRAMASSSSPSPFNASSSRPTPRPITPSRVPISPFPPPTPAPSPIPTPPSIYPPYVQHTPLAQSESIFWSEMEGLVRRLLAESLSLSKPHSLQNYCKLPNAYFPPGFKSPKYHKYDGTSDPQFHLAGFTMDSHRWLYDRVLLVHLFQQSL</sequence>
<keyword evidence="3" id="KW-1185">Reference proteome</keyword>
<dbReference type="AlphaFoldDB" id="A0A843TGD4"/>
<feature type="compositionally biased region" description="Pro residues" evidence="1">
    <location>
        <begin position="184"/>
        <end position="201"/>
    </location>
</feature>
<proteinExistence type="predicted"/>
<gene>
    <name evidence="2" type="ORF">Taro_002112</name>
</gene>
<evidence type="ECO:0000313" key="2">
    <source>
        <dbReference type="EMBL" id="MQL69821.1"/>
    </source>
</evidence>
<comment type="caution">
    <text evidence="2">The sequence shown here is derived from an EMBL/GenBank/DDBJ whole genome shotgun (WGS) entry which is preliminary data.</text>
</comment>
<name>A0A843TGD4_COLES</name>
<dbReference type="Proteomes" id="UP000652761">
    <property type="component" value="Unassembled WGS sequence"/>
</dbReference>
<protein>
    <submittedName>
        <fullName evidence="2">Uncharacterized protein</fullName>
    </submittedName>
</protein>
<evidence type="ECO:0000313" key="3">
    <source>
        <dbReference type="Proteomes" id="UP000652761"/>
    </source>
</evidence>
<evidence type="ECO:0000256" key="1">
    <source>
        <dbReference type="SAM" id="MobiDB-lite"/>
    </source>
</evidence>
<organism evidence="2 3">
    <name type="scientific">Colocasia esculenta</name>
    <name type="common">Wild taro</name>
    <name type="synonym">Arum esculentum</name>
    <dbReference type="NCBI Taxonomy" id="4460"/>
    <lineage>
        <taxon>Eukaryota</taxon>
        <taxon>Viridiplantae</taxon>
        <taxon>Streptophyta</taxon>
        <taxon>Embryophyta</taxon>
        <taxon>Tracheophyta</taxon>
        <taxon>Spermatophyta</taxon>
        <taxon>Magnoliopsida</taxon>
        <taxon>Liliopsida</taxon>
        <taxon>Araceae</taxon>
        <taxon>Aroideae</taxon>
        <taxon>Colocasieae</taxon>
        <taxon>Colocasia</taxon>
    </lineage>
</organism>
<feature type="region of interest" description="Disordered" evidence="1">
    <location>
        <begin position="156"/>
        <end position="201"/>
    </location>
</feature>
<reference evidence="2" key="1">
    <citation type="submission" date="2017-07" db="EMBL/GenBank/DDBJ databases">
        <title>Taro Niue Genome Assembly and Annotation.</title>
        <authorList>
            <person name="Atibalentja N."/>
            <person name="Keating K."/>
            <person name="Fields C.J."/>
        </authorList>
    </citation>
    <scope>NUCLEOTIDE SEQUENCE</scope>
    <source>
        <strain evidence="2">Niue_2</strain>
        <tissue evidence="2">Leaf</tissue>
    </source>
</reference>
<dbReference type="OrthoDB" id="1299234at2759"/>
<dbReference type="EMBL" id="NMUH01000048">
    <property type="protein sequence ID" value="MQL69821.1"/>
    <property type="molecule type" value="Genomic_DNA"/>
</dbReference>